<dbReference type="OrthoDB" id="5211809at2759"/>
<dbReference type="GO" id="GO:0005975">
    <property type="term" value="P:carbohydrate metabolic process"/>
    <property type="evidence" value="ECO:0007669"/>
    <property type="project" value="InterPro"/>
</dbReference>
<dbReference type="KEGG" id="scm:SCHCO_02624163"/>
<accession>D8PKZ3</accession>
<dbReference type="InterPro" id="IPR052176">
    <property type="entry name" value="Glycosyl_Hydrlase_43_Enz"/>
</dbReference>
<protein>
    <submittedName>
        <fullName evidence="7">Glycoside hydrolase family 43 protein</fullName>
    </submittedName>
</protein>
<dbReference type="RefSeq" id="XP_003036884.1">
    <property type="nucleotide sequence ID" value="XM_003036838.1"/>
</dbReference>
<evidence type="ECO:0000313" key="7">
    <source>
        <dbReference type="EMBL" id="EFJ01982.1"/>
    </source>
</evidence>
<keyword evidence="6" id="KW-0732">Signal</keyword>
<dbReference type="InterPro" id="IPR006710">
    <property type="entry name" value="Glyco_hydro_43"/>
</dbReference>
<organism evidence="8">
    <name type="scientific">Schizophyllum commune (strain H4-8 / FGSC 9210)</name>
    <name type="common">Split gill fungus</name>
    <dbReference type="NCBI Taxonomy" id="578458"/>
    <lineage>
        <taxon>Eukaryota</taxon>
        <taxon>Fungi</taxon>
        <taxon>Dikarya</taxon>
        <taxon>Basidiomycota</taxon>
        <taxon>Agaricomycotina</taxon>
        <taxon>Agaricomycetes</taxon>
        <taxon>Agaricomycetidae</taxon>
        <taxon>Agaricales</taxon>
        <taxon>Schizophyllaceae</taxon>
        <taxon>Schizophyllum</taxon>
    </lineage>
</organism>
<evidence type="ECO:0000256" key="6">
    <source>
        <dbReference type="SAM" id="SignalP"/>
    </source>
</evidence>
<dbReference type="Gene3D" id="2.115.10.20">
    <property type="entry name" value="Glycosyl hydrolase domain, family 43"/>
    <property type="match status" value="1"/>
</dbReference>
<keyword evidence="4 5" id="KW-0326">Glycosidase</keyword>
<evidence type="ECO:0000313" key="8">
    <source>
        <dbReference type="Proteomes" id="UP000007431"/>
    </source>
</evidence>
<sequence length="564" mass="62303">MRASLLSALLAPLAASAFYTDGTYTNDNPSTIAADPYVRWDVGTGAYWAYSTEGADDGWLFGIYTSPDMATWSKVPGGAIKNETDSGIWAQDWFWAPECYYNEKTGWYFLFYAGRYTEPKDVAAYFEYPDFEEASKIGVAVSQSPSGPFVNIEPNPIDYYPFDPDYHDINLLMDAPYLVPPSTLAEGQTAPNGTYIPSIDANVFFDDDGSIWLFFSRNAYRNWIWDDVFEEYVEESNIYAVRLDEGWWIDPEAKTMPKVHESFRDVHVGKPEGWVQSVNETYPGPTRKDGWVPVISSKLQPQVWENAHVHDYAASNGTKKNRRWSEGSTTIKRYDSAGNPVYFLTYSANNYESPDYGVGYAYASNVDGPYVKSPSNPILSQDPSRSVYSTGHGSIIGAQGSDKELFYPHHARPSVNATRYLYNARLFVEPDSLYMGFGSEAGDLRWPSGVAPLSISATAAAVGNTTGSTNSSASTAWNVTVSSASGAAFDLSQPGNRLFAWVEGDETAEVQVNGSTVTVGGKPAGDVKMVFQRARANETEPWRNVSQVESLSADWEFVATTLTS</sequence>
<comment type="similarity">
    <text evidence="1 5">Belongs to the glycosyl hydrolase 43 family.</text>
</comment>
<dbReference type="GO" id="GO:0004553">
    <property type="term" value="F:hydrolase activity, hydrolyzing O-glycosyl compounds"/>
    <property type="evidence" value="ECO:0007669"/>
    <property type="project" value="InterPro"/>
</dbReference>
<dbReference type="OMA" id="NYEASNY"/>
<dbReference type="AlphaFoldDB" id="D8PKZ3"/>
<gene>
    <name evidence="7" type="ORF">SCHCODRAFT_63748</name>
</gene>
<evidence type="ECO:0000256" key="5">
    <source>
        <dbReference type="RuleBase" id="RU361187"/>
    </source>
</evidence>
<dbReference type="VEuPathDB" id="FungiDB:SCHCODRAFT_02624163"/>
<dbReference type="PANTHER" id="PTHR43772">
    <property type="entry name" value="ENDO-1,4-BETA-XYLANASE"/>
    <property type="match status" value="1"/>
</dbReference>
<evidence type="ECO:0000256" key="1">
    <source>
        <dbReference type="ARBA" id="ARBA00009865"/>
    </source>
</evidence>
<keyword evidence="8" id="KW-1185">Reference proteome</keyword>
<dbReference type="HOGENOM" id="CLU_018494_0_0_1"/>
<proteinExistence type="inferred from homology"/>
<dbReference type="SUPFAM" id="SSF75005">
    <property type="entry name" value="Arabinanase/levansucrase/invertase"/>
    <property type="match status" value="1"/>
</dbReference>
<dbReference type="Proteomes" id="UP000007431">
    <property type="component" value="Unassembled WGS sequence"/>
</dbReference>
<reference evidence="7 8" key="1">
    <citation type="journal article" date="2010" name="Nat. Biotechnol.">
        <title>Genome sequence of the model mushroom Schizophyllum commune.</title>
        <authorList>
            <person name="Ohm R.A."/>
            <person name="de Jong J.F."/>
            <person name="Lugones L.G."/>
            <person name="Aerts A."/>
            <person name="Kothe E."/>
            <person name="Stajich J.E."/>
            <person name="de Vries R.P."/>
            <person name="Record E."/>
            <person name="Levasseur A."/>
            <person name="Baker S.E."/>
            <person name="Bartholomew K.A."/>
            <person name="Coutinho P.M."/>
            <person name="Erdmann S."/>
            <person name="Fowler T.J."/>
            <person name="Gathman A.C."/>
            <person name="Lombard V."/>
            <person name="Henrissat B."/>
            <person name="Knabe N."/>
            <person name="Kuees U."/>
            <person name="Lilly W.W."/>
            <person name="Lindquist E."/>
            <person name="Lucas S."/>
            <person name="Magnuson J.K."/>
            <person name="Piumi F."/>
            <person name="Raudaskoski M."/>
            <person name="Salamov A."/>
            <person name="Schmutz J."/>
            <person name="Schwarze F.W.M.R."/>
            <person name="vanKuyk P.A."/>
            <person name="Horton J.S."/>
            <person name="Grigoriev I.V."/>
            <person name="Woesten H.A.B."/>
        </authorList>
    </citation>
    <scope>NUCLEOTIDE SEQUENCE [LARGE SCALE GENOMIC DNA]</scope>
    <source>
        <strain evidence="8">H4-8 / FGSC 9210</strain>
    </source>
</reference>
<feature type="signal peptide" evidence="6">
    <location>
        <begin position="1"/>
        <end position="16"/>
    </location>
</feature>
<dbReference type="Pfam" id="PF04616">
    <property type="entry name" value="Glyco_hydro_43"/>
    <property type="match status" value="1"/>
</dbReference>
<keyword evidence="3" id="KW-0119">Carbohydrate metabolism</keyword>
<evidence type="ECO:0000256" key="3">
    <source>
        <dbReference type="ARBA" id="ARBA00023277"/>
    </source>
</evidence>
<dbReference type="eggNOG" id="ENOG502R9JA">
    <property type="taxonomic scope" value="Eukaryota"/>
</dbReference>
<evidence type="ECO:0000256" key="4">
    <source>
        <dbReference type="ARBA" id="ARBA00023295"/>
    </source>
</evidence>
<dbReference type="PANTHER" id="PTHR43772:SF2">
    <property type="entry name" value="PUTATIVE (AFU_ORTHOLOGUE AFUA_2G04480)-RELATED"/>
    <property type="match status" value="1"/>
</dbReference>
<dbReference type="EMBL" id="GL377302">
    <property type="protein sequence ID" value="EFJ01982.1"/>
    <property type="molecule type" value="Genomic_DNA"/>
</dbReference>
<name>D8PKZ3_SCHCM</name>
<dbReference type="InParanoid" id="D8PKZ3"/>
<keyword evidence="2 5" id="KW-0378">Hydrolase</keyword>
<feature type="chain" id="PRO_5003120156" evidence="6">
    <location>
        <begin position="17"/>
        <end position="564"/>
    </location>
</feature>
<evidence type="ECO:0000256" key="2">
    <source>
        <dbReference type="ARBA" id="ARBA00022801"/>
    </source>
</evidence>
<dbReference type="GeneID" id="9589351"/>
<dbReference type="InterPro" id="IPR023296">
    <property type="entry name" value="Glyco_hydro_beta-prop_sf"/>
</dbReference>